<dbReference type="AlphaFoldDB" id="A0A918Y549"/>
<evidence type="ECO:0000313" key="1">
    <source>
        <dbReference type="EMBL" id="GHD91002.1"/>
    </source>
</evidence>
<keyword evidence="2" id="KW-1185">Reference proteome</keyword>
<organism evidence="1 2">
    <name type="scientific">Streptomyces naganishii JCM 4654</name>
    <dbReference type="NCBI Taxonomy" id="1306179"/>
    <lineage>
        <taxon>Bacteria</taxon>
        <taxon>Bacillati</taxon>
        <taxon>Actinomycetota</taxon>
        <taxon>Actinomycetes</taxon>
        <taxon>Kitasatosporales</taxon>
        <taxon>Streptomycetaceae</taxon>
        <taxon>Streptomyces</taxon>
    </lineage>
</organism>
<proteinExistence type="predicted"/>
<gene>
    <name evidence="1" type="ORF">GCM10010508_37840</name>
</gene>
<evidence type="ECO:0000313" key="2">
    <source>
        <dbReference type="Proteomes" id="UP000608955"/>
    </source>
</evidence>
<accession>A0A918Y549</accession>
<sequence>MDGTGAADSAGGLMVHVMVIVMAEGVAVPDGIVMVHGMVMPSGILMPDGIGMVHDIDIMVVEDRRMVQPGDPLDGPAGLGDAFAATAGAVRHIAAARAAAAVRRERIVVSSAGRGPDDRVRGSGSG</sequence>
<reference evidence="1" key="1">
    <citation type="journal article" date="2014" name="Int. J. Syst. Evol. Microbiol.">
        <title>Complete genome sequence of Corynebacterium casei LMG S-19264T (=DSM 44701T), isolated from a smear-ripened cheese.</title>
        <authorList>
            <consortium name="US DOE Joint Genome Institute (JGI-PGF)"/>
            <person name="Walter F."/>
            <person name="Albersmeier A."/>
            <person name="Kalinowski J."/>
            <person name="Ruckert C."/>
        </authorList>
    </citation>
    <scope>NUCLEOTIDE SEQUENCE</scope>
    <source>
        <strain evidence="1">JCM 4654</strain>
    </source>
</reference>
<reference evidence="1" key="2">
    <citation type="submission" date="2020-09" db="EMBL/GenBank/DDBJ databases">
        <authorList>
            <person name="Sun Q."/>
            <person name="Ohkuma M."/>
        </authorList>
    </citation>
    <scope>NUCLEOTIDE SEQUENCE</scope>
    <source>
        <strain evidence="1">JCM 4654</strain>
    </source>
</reference>
<dbReference type="Proteomes" id="UP000608955">
    <property type="component" value="Unassembled WGS sequence"/>
</dbReference>
<dbReference type="RefSeq" id="WP_190179021.1">
    <property type="nucleotide sequence ID" value="NZ_BMVF01000009.1"/>
</dbReference>
<name>A0A918Y549_9ACTN</name>
<comment type="caution">
    <text evidence="1">The sequence shown here is derived from an EMBL/GenBank/DDBJ whole genome shotgun (WGS) entry which is preliminary data.</text>
</comment>
<protein>
    <submittedName>
        <fullName evidence="1">Uncharacterized protein</fullName>
    </submittedName>
</protein>
<dbReference type="EMBL" id="BMVF01000009">
    <property type="protein sequence ID" value="GHD91002.1"/>
    <property type="molecule type" value="Genomic_DNA"/>
</dbReference>